<protein>
    <submittedName>
        <fullName evidence="2">Uncharacterized protein</fullName>
    </submittedName>
</protein>
<sequence length="117" mass="12936">MGGVDGVGGGGGFMEFHEELCSALLPIRVVRRDGEARSACQRVQDEAKMVMEEEEECVTPKSEANELKPALACPPPPRKSRPAKRKPDSARVFFFVPHDLESVFIPRDFPLKKIRAG</sequence>
<gene>
    <name evidence="2" type="ORF">NYM_LOCUS16306</name>
</gene>
<accession>A0A5K1BGF6</accession>
<evidence type="ECO:0000256" key="1">
    <source>
        <dbReference type="SAM" id="MobiDB-lite"/>
    </source>
</evidence>
<name>A0A5K1BGF6_9MAGN</name>
<organism evidence="2">
    <name type="scientific">Nymphaea colorata</name>
    <name type="common">pocket water lily</name>
    <dbReference type="NCBI Taxonomy" id="210225"/>
    <lineage>
        <taxon>Eukaryota</taxon>
        <taxon>Viridiplantae</taxon>
        <taxon>Streptophyta</taxon>
        <taxon>Embryophyta</taxon>
        <taxon>Tracheophyta</taxon>
        <taxon>Spermatophyta</taxon>
        <taxon>Magnoliopsida</taxon>
        <taxon>Nymphaeales</taxon>
        <taxon>Nymphaeaceae</taxon>
        <taxon>Nymphaea</taxon>
    </lineage>
</organism>
<dbReference type="PANTHER" id="PTHR35162:SF2">
    <property type="entry name" value="OS08G0516600 PROTEIN"/>
    <property type="match status" value="1"/>
</dbReference>
<dbReference type="OMA" id="FHEELCS"/>
<dbReference type="OrthoDB" id="848456at2759"/>
<reference evidence="2" key="1">
    <citation type="submission" date="2019-09" db="EMBL/GenBank/DDBJ databases">
        <authorList>
            <person name="Zhang L."/>
        </authorList>
    </citation>
    <scope>NUCLEOTIDE SEQUENCE</scope>
</reference>
<feature type="region of interest" description="Disordered" evidence="1">
    <location>
        <begin position="59"/>
        <end position="87"/>
    </location>
</feature>
<evidence type="ECO:0000313" key="2">
    <source>
        <dbReference type="EMBL" id="VVW13582.1"/>
    </source>
</evidence>
<dbReference type="AlphaFoldDB" id="A0A5K1BGF6"/>
<dbReference type="PANTHER" id="PTHR35162">
    <property type="entry name" value="OS08G0516600 PROTEIN"/>
    <property type="match status" value="1"/>
</dbReference>
<dbReference type="InterPro" id="IPR053115">
    <property type="entry name" value="CDK_inhibitor"/>
</dbReference>
<dbReference type="Gramene" id="NC3G0230010.1">
    <property type="protein sequence ID" value="NC3G0230010.1:cds"/>
    <property type="gene ID" value="NC3G0230010"/>
</dbReference>
<proteinExistence type="predicted"/>
<dbReference type="EMBL" id="LR721781">
    <property type="protein sequence ID" value="VVW13582.1"/>
    <property type="molecule type" value="Genomic_DNA"/>
</dbReference>